<name>A0A1H2U6U6_ACIFE</name>
<dbReference type="PANTHER" id="PTHR23133">
    <property type="entry name" value="IMIDAZOLEGLYCEROL-PHOSPHATE DEHYDRATASE HIS7"/>
    <property type="match status" value="1"/>
</dbReference>
<comment type="similarity">
    <text evidence="6 7">Belongs to the imidazoleglycerol-phosphate dehydratase family.</text>
</comment>
<dbReference type="InterPro" id="IPR020568">
    <property type="entry name" value="Ribosomal_Su5_D2-typ_SF"/>
</dbReference>
<keyword evidence="3 6" id="KW-0028">Amino-acid biosynthesis</keyword>
<dbReference type="HAMAP" id="MF_00076">
    <property type="entry name" value="HisB"/>
    <property type="match status" value="1"/>
</dbReference>
<dbReference type="NCBIfam" id="NF002114">
    <property type="entry name" value="PRK00951.2-4"/>
    <property type="match status" value="1"/>
</dbReference>
<comment type="catalytic activity">
    <reaction evidence="6 7">
        <text>D-erythro-1-(imidazol-4-yl)glycerol 3-phosphate = 3-(imidazol-4-yl)-2-oxopropyl phosphate + H2O</text>
        <dbReference type="Rhea" id="RHEA:11040"/>
        <dbReference type="ChEBI" id="CHEBI:15377"/>
        <dbReference type="ChEBI" id="CHEBI:57766"/>
        <dbReference type="ChEBI" id="CHEBI:58278"/>
        <dbReference type="EC" id="4.2.1.19"/>
    </reaction>
</comment>
<comment type="caution">
    <text evidence="8">The sequence shown here is derived from an EMBL/GenBank/DDBJ whole genome shotgun (WGS) entry which is preliminary data.</text>
</comment>
<dbReference type="GO" id="GO:0000105">
    <property type="term" value="P:L-histidine biosynthetic process"/>
    <property type="evidence" value="ECO:0007669"/>
    <property type="project" value="UniProtKB-UniRule"/>
</dbReference>
<dbReference type="NCBIfam" id="NF002111">
    <property type="entry name" value="PRK00951.2-1"/>
    <property type="match status" value="1"/>
</dbReference>
<evidence type="ECO:0000313" key="8">
    <source>
        <dbReference type="EMBL" id="SDW51905.1"/>
    </source>
</evidence>
<dbReference type="UniPathway" id="UPA00031">
    <property type="reaction ID" value="UER00011"/>
</dbReference>
<comment type="pathway">
    <text evidence="1 6 7">Amino-acid biosynthesis; L-histidine biosynthesis; L-histidine from 5-phospho-alpha-D-ribose 1-diphosphate: step 6/9.</text>
</comment>
<accession>A0A1H2U6U6</accession>
<gene>
    <name evidence="6" type="primary">hisB</name>
    <name evidence="8" type="ORF">SAMN05216495_102124</name>
</gene>
<keyword evidence="5 6" id="KW-0456">Lyase</keyword>
<evidence type="ECO:0000256" key="5">
    <source>
        <dbReference type="ARBA" id="ARBA00023239"/>
    </source>
</evidence>
<dbReference type="EC" id="4.2.1.19" evidence="6 7"/>
<evidence type="ECO:0000313" key="9">
    <source>
        <dbReference type="Proteomes" id="UP000182379"/>
    </source>
</evidence>
<evidence type="ECO:0000256" key="7">
    <source>
        <dbReference type="RuleBase" id="RU000599"/>
    </source>
</evidence>
<dbReference type="RefSeq" id="WP_074704435.1">
    <property type="nucleotide sequence ID" value="NZ_DCJM01000035.1"/>
</dbReference>
<dbReference type="GO" id="GO:0004424">
    <property type="term" value="F:imidazoleglycerol-phosphate dehydratase activity"/>
    <property type="evidence" value="ECO:0007669"/>
    <property type="project" value="UniProtKB-UniRule"/>
</dbReference>
<dbReference type="NCBIfam" id="NF002109">
    <property type="entry name" value="PRK00951.1-5"/>
    <property type="match status" value="1"/>
</dbReference>
<comment type="subcellular location">
    <subcellularLocation>
        <location evidence="6 7">Cytoplasm</location>
    </subcellularLocation>
</comment>
<protein>
    <recommendedName>
        <fullName evidence="2 6">Imidazoleglycerol-phosphate dehydratase</fullName>
        <shortName evidence="6">IGPD</shortName>
        <ecNumber evidence="6 7">4.2.1.19</ecNumber>
    </recommendedName>
</protein>
<keyword evidence="6" id="KW-0963">Cytoplasm</keyword>
<sequence>MRQGKVERNTKETRILVELDLDGTGKADISTGVGFLDHMLTLLAVHSFMDLKVRAQGDLEVDCHHTVEDVGIALGQAIAQALGDKKGIHRYGSFLLPMDEALAEIALDFSGRPFLVWNADLIPRVTLGNFDTEMGEDFFRALAMNCGLTLHINVPYGKNTHHMLEAIFKGVARAMSQAVALDPRVHGVMSSKGAL</sequence>
<dbReference type="PANTHER" id="PTHR23133:SF2">
    <property type="entry name" value="IMIDAZOLEGLYCEROL-PHOSPHATE DEHYDRATASE"/>
    <property type="match status" value="1"/>
</dbReference>
<keyword evidence="4 6" id="KW-0368">Histidine biosynthesis</keyword>
<evidence type="ECO:0000256" key="6">
    <source>
        <dbReference type="HAMAP-Rule" id="MF_00076"/>
    </source>
</evidence>
<organism evidence="8 9">
    <name type="scientific">Acidaminococcus fermentans</name>
    <dbReference type="NCBI Taxonomy" id="905"/>
    <lineage>
        <taxon>Bacteria</taxon>
        <taxon>Bacillati</taxon>
        <taxon>Bacillota</taxon>
        <taxon>Negativicutes</taxon>
        <taxon>Acidaminococcales</taxon>
        <taxon>Acidaminococcaceae</taxon>
        <taxon>Acidaminococcus</taxon>
    </lineage>
</organism>
<proteinExistence type="inferred from homology"/>
<dbReference type="InterPro" id="IPR038494">
    <property type="entry name" value="IGPD_sf"/>
</dbReference>
<dbReference type="FunFam" id="3.30.230.40:FF:000003">
    <property type="entry name" value="Imidazoleglycerol-phosphate dehydratase HisB"/>
    <property type="match status" value="1"/>
</dbReference>
<dbReference type="PROSITE" id="PS00954">
    <property type="entry name" value="IGP_DEHYDRATASE_1"/>
    <property type="match status" value="1"/>
</dbReference>
<dbReference type="InterPro" id="IPR020565">
    <property type="entry name" value="ImidazoleglycerP_deHydtase_CS"/>
</dbReference>
<dbReference type="GO" id="GO:0005737">
    <property type="term" value="C:cytoplasm"/>
    <property type="evidence" value="ECO:0007669"/>
    <property type="project" value="UniProtKB-SubCell"/>
</dbReference>
<dbReference type="SUPFAM" id="SSF54211">
    <property type="entry name" value="Ribosomal protein S5 domain 2-like"/>
    <property type="match status" value="2"/>
</dbReference>
<evidence type="ECO:0000256" key="2">
    <source>
        <dbReference type="ARBA" id="ARBA00016664"/>
    </source>
</evidence>
<dbReference type="Proteomes" id="UP000182379">
    <property type="component" value="Unassembled WGS sequence"/>
</dbReference>
<evidence type="ECO:0000256" key="3">
    <source>
        <dbReference type="ARBA" id="ARBA00022605"/>
    </source>
</evidence>
<evidence type="ECO:0000256" key="4">
    <source>
        <dbReference type="ARBA" id="ARBA00023102"/>
    </source>
</evidence>
<dbReference type="Gene3D" id="3.30.230.40">
    <property type="entry name" value="Imidazole glycerol phosphate dehydratase, domain 1"/>
    <property type="match status" value="2"/>
</dbReference>
<dbReference type="PROSITE" id="PS00955">
    <property type="entry name" value="IGP_DEHYDRATASE_2"/>
    <property type="match status" value="1"/>
</dbReference>
<reference evidence="8 9" key="1">
    <citation type="submission" date="2016-10" db="EMBL/GenBank/DDBJ databases">
        <authorList>
            <person name="Varghese N."/>
            <person name="Submissions S."/>
        </authorList>
    </citation>
    <scope>NUCLEOTIDE SEQUENCE [LARGE SCALE GENOMIC DNA]</scope>
    <source>
        <strain evidence="8 9">WCC6</strain>
    </source>
</reference>
<dbReference type="Pfam" id="PF00475">
    <property type="entry name" value="IGPD"/>
    <property type="match status" value="1"/>
</dbReference>
<dbReference type="FunFam" id="3.30.230.40:FF:000001">
    <property type="entry name" value="Imidazoleglycerol-phosphate dehydratase HisB"/>
    <property type="match status" value="1"/>
</dbReference>
<dbReference type="AlphaFoldDB" id="A0A1H2U6U6"/>
<dbReference type="EMBL" id="FNOP01000002">
    <property type="protein sequence ID" value="SDW51905.1"/>
    <property type="molecule type" value="Genomic_DNA"/>
</dbReference>
<dbReference type="CDD" id="cd07914">
    <property type="entry name" value="IGPD"/>
    <property type="match status" value="1"/>
</dbReference>
<evidence type="ECO:0000256" key="1">
    <source>
        <dbReference type="ARBA" id="ARBA00005047"/>
    </source>
</evidence>
<dbReference type="InterPro" id="IPR000807">
    <property type="entry name" value="ImidazoleglycerolP_deHydtase"/>
</dbReference>